<feature type="compositionally biased region" description="Basic and acidic residues" evidence="1">
    <location>
        <begin position="548"/>
        <end position="557"/>
    </location>
</feature>
<feature type="compositionally biased region" description="Polar residues" evidence="1">
    <location>
        <begin position="538"/>
        <end position="547"/>
    </location>
</feature>
<proteinExistence type="predicted"/>
<evidence type="ECO:0000313" key="2">
    <source>
        <dbReference type="EMBL" id="KAF2847211.1"/>
    </source>
</evidence>
<dbReference type="AlphaFoldDB" id="A0A6A7AV89"/>
<feature type="region of interest" description="Disordered" evidence="1">
    <location>
        <begin position="538"/>
        <end position="557"/>
    </location>
</feature>
<name>A0A6A7AV89_9PLEO</name>
<evidence type="ECO:0000313" key="3">
    <source>
        <dbReference type="Proteomes" id="UP000799423"/>
    </source>
</evidence>
<accession>A0A6A7AV89</accession>
<sequence>MTTREIPRPRRTTNLHTAFLTNATIQFEQEYDTNEKKYHGLNDEEQFEVHVPMEGEEDYIDEETYNLHFDRTYSSGKDNEVGNKLVDGDKEGGMCQDDDGMDQAMKKGISGDAIITSHGLDDGCGSSHAQLEQTAEKYDTGSRRRSGYFDGSTVLHNGELDVVVNPVYLDGQDTDGVSRHTGVESGAHDMHDFETQILGGGIEDTAPGSTPDVIKGQTSTDITTRTHHIPPKLTPDAILAEFILIHDLSFDPTAAHRERIMLFHDTNGHTAFQHVLPASPATVIARPSPFHLGKAHTRVQQSGQRRSLMKVGRATVAVRRSDSVFTEMSPNKITVRLDSPILPTFSRTLSDKKLSCITEAPIPQHYPTSLGNRSPPFFQNPDTPTLPNSRSFLYSPSLSSERGDLPILPAFPSKHSSTSSGLSTSSSQFGGAYPTPPISYLCLDTPETHYRRSWYSSLSTASTSVSPDPQYRSERMSDILPDDMEFYAEDVDGYMFQPLVRGDVGATAPPLGLGLELPFIAEQDFAYYPKAVGAVNSSRETETNTLESAERGSEARKEKRKGGVRFVVGTLISYKHNLMQLQGLSQDKPCGKMNCRYYRVKQLLSSKRIRFTVDNRHKSNTSIDRRKYLSSCYVEQHIVEYSEKLPLL</sequence>
<protein>
    <submittedName>
        <fullName evidence="2">Uncharacterized protein</fullName>
    </submittedName>
</protein>
<organism evidence="2 3">
    <name type="scientific">Plenodomus tracheiphilus IPT5</name>
    <dbReference type="NCBI Taxonomy" id="1408161"/>
    <lineage>
        <taxon>Eukaryota</taxon>
        <taxon>Fungi</taxon>
        <taxon>Dikarya</taxon>
        <taxon>Ascomycota</taxon>
        <taxon>Pezizomycotina</taxon>
        <taxon>Dothideomycetes</taxon>
        <taxon>Pleosporomycetidae</taxon>
        <taxon>Pleosporales</taxon>
        <taxon>Pleosporineae</taxon>
        <taxon>Leptosphaeriaceae</taxon>
        <taxon>Plenodomus</taxon>
    </lineage>
</organism>
<evidence type="ECO:0000256" key="1">
    <source>
        <dbReference type="SAM" id="MobiDB-lite"/>
    </source>
</evidence>
<keyword evidence="3" id="KW-1185">Reference proteome</keyword>
<dbReference type="OrthoDB" id="3687738at2759"/>
<dbReference type="Proteomes" id="UP000799423">
    <property type="component" value="Unassembled WGS sequence"/>
</dbReference>
<feature type="region of interest" description="Disordered" evidence="1">
    <location>
        <begin position="364"/>
        <end position="397"/>
    </location>
</feature>
<reference evidence="2" key="1">
    <citation type="submission" date="2020-01" db="EMBL/GenBank/DDBJ databases">
        <authorList>
            <consortium name="DOE Joint Genome Institute"/>
            <person name="Haridas S."/>
            <person name="Albert R."/>
            <person name="Binder M."/>
            <person name="Bloem J."/>
            <person name="Labutti K."/>
            <person name="Salamov A."/>
            <person name="Andreopoulos B."/>
            <person name="Baker S.E."/>
            <person name="Barry K."/>
            <person name="Bills G."/>
            <person name="Bluhm B.H."/>
            <person name="Cannon C."/>
            <person name="Castanera R."/>
            <person name="Culley D.E."/>
            <person name="Daum C."/>
            <person name="Ezra D."/>
            <person name="Gonzalez J.B."/>
            <person name="Henrissat B."/>
            <person name="Kuo A."/>
            <person name="Liang C."/>
            <person name="Lipzen A."/>
            <person name="Lutzoni F."/>
            <person name="Magnuson J."/>
            <person name="Mondo S."/>
            <person name="Nolan M."/>
            <person name="Ohm R."/>
            <person name="Pangilinan J."/>
            <person name="Park H.-J."/>
            <person name="Ramirez L."/>
            <person name="Alfaro M."/>
            <person name="Sun H."/>
            <person name="Tritt A."/>
            <person name="Yoshinaga Y."/>
            <person name="Zwiers L.-H."/>
            <person name="Turgeon B.G."/>
            <person name="Goodwin S.B."/>
            <person name="Spatafora J.W."/>
            <person name="Crous P.W."/>
            <person name="Grigoriev I.V."/>
        </authorList>
    </citation>
    <scope>NUCLEOTIDE SEQUENCE</scope>
    <source>
        <strain evidence="2">IPT5</strain>
    </source>
</reference>
<dbReference type="EMBL" id="MU006328">
    <property type="protein sequence ID" value="KAF2847211.1"/>
    <property type="molecule type" value="Genomic_DNA"/>
</dbReference>
<gene>
    <name evidence="2" type="ORF">T440DRAFT_540106</name>
</gene>